<protein>
    <submittedName>
        <fullName evidence="2">Uncharacterized protein</fullName>
    </submittedName>
</protein>
<evidence type="ECO:0000313" key="2">
    <source>
        <dbReference type="EMBL" id="CBH74450.1"/>
    </source>
</evidence>
<proteinExistence type="predicted"/>
<gene>
    <name evidence="2" type="ORF">CARN1_2337</name>
</gene>
<feature type="region of interest" description="Disordered" evidence="1">
    <location>
        <begin position="69"/>
        <end position="101"/>
    </location>
</feature>
<name>E6PD98_9ZZZZ</name>
<dbReference type="AlphaFoldDB" id="E6PD98"/>
<comment type="caution">
    <text evidence="2">The sequence shown here is derived from an EMBL/GenBank/DDBJ whole genome shotgun (WGS) entry which is preliminary data.</text>
</comment>
<evidence type="ECO:0000256" key="1">
    <source>
        <dbReference type="SAM" id="MobiDB-lite"/>
    </source>
</evidence>
<accession>E6PD98</accession>
<sequence>MVEHRHRRFAHRAQADQQRWAFVRRGGEGNDHHRAAMDVKDIAGEDDARSRFLDLGALRRIEADPPNLAALRASGHGSTARSRHPVRRRTRARSPRPQRSR</sequence>
<organism evidence="2">
    <name type="scientific">mine drainage metagenome</name>
    <dbReference type="NCBI Taxonomy" id="410659"/>
    <lineage>
        <taxon>unclassified sequences</taxon>
        <taxon>metagenomes</taxon>
        <taxon>ecological metagenomes</taxon>
    </lineage>
</organism>
<dbReference type="EMBL" id="CABL01000001">
    <property type="protein sequence ID" value="CBH74450.1"/>
    <property type="molecule type" value="Genomic_DNA"/>
</dbReference>
<feature type="compositionally biased region" description="Basic residues" evidence="1">
    <location>
        <begin position="81"/>
        <end position="101"/>
    </location>
</feature>
<reference evidence="2" key="1">
    <citation type="submission" date="2009-10" db="EMBL/GenBank/DDBJ databases">
        <title>Diversity of trophic interactions inside an arsenic-rich microbial ecosystem.</title>
        <authorList>
            <person name="Bertin P.N."/>
            <person name="Heinrich-Salmeron A."/>
            <person name="Pelletier E."/>
            <person name="Goulhen-Chollet F."/>
            <person name="Arsene-Ploetze F."/>
            <person name="Gallien S."/>
            <person name="Calteau A."/>
            <person name="Vallenet D."/>
            <person name="Casiot C."/>
            <person name="Chane-Woon-Ming B."/>
            <person name="Giloteaux L."/>
            <person name="Barakat M."/>
            <person name="Bonnefoy V."/>
            <person name="Bruneel O."/>
            <person name="Chandler M."/>
            <person name="Cleiss J."/>
            <person name="Duran R."/>
            <person name="Elbaz-Poulichet F."/>
            <person name="Fonknechten N."/>
            <person name="Lauga B."/>
            <person name="Mornico D."/>
            <person name="Ortet P."/>
            <person name="Schaeffer C."/>
            <person name="Siguier P."/>
            <person name="Alexander Thil Smith A."/>
            <person name="Van Dorsselaer A."/>
            <person name="Weissenbach J."/>
            <person name="Medigue C."/>
            <person name="Le Paslier D."/>
        </authorList>
    </citation>
    <scope>NUCLEOTIDE SEQUENCE</scope>
</reference>